<feature type="compositionally biased region" description="Acidic residues" evidence="1">
    <location>
        <begin position="42"/>
        <end position="52"/>
    </location>
</feature>
<feature type="compositionally biased region" description="Polar residues" evidence="1">
    <location>
        <begin position="1"/>
        <end position="22"/>
    </location>
</feature>
<evidence type="ECO:0000256" key="2">
    <source>
        <dbReference type="SAM" id="Phobius"/>
    </source>
</evidence>
<keyword evidence="2" id="KW-0472">Membrane</keyword>
<feature type="compositionally biased region" description="Basic and acidic residues" evidence="1">
    <location>
        <begin position="32"/>
        <end position="41"/>
    </location>
</feature>
<sequence length="138" mass="14642">MRESGETMSMSASENSERNQFPWTGGPYAVPDHPDLTRVDDPDVDDPDVDEGYEPAALGELSFLPAPFAEKARAAGYVARGAGSELWAAARAHRTVTAGAAAGTAAALALVYGWGRRAGRRAARRDLGPVALLFERRG</sequence>
<name>A0A5P2ANQ0_STRVZ</name>
<evidence type="ECO:0000256" key="1">
    <source>
        <dbReference type="SAM" id="MobiDB-lite"/>
    </source>
</evidence>
<dbReference type="OrthoDB" id="4336678at2"/>
<evidence type="ECO:0000313" key="3">
    <source>
        <dbReference type="EMBL" id="QES18491.1"/>
    </source>
</evidence>
<proteinExistence type="predicted"/>
<organism evidence="3 4">
    <name type="scientific">Streptomyces venezuelae</name>
    <dbReference type="NCBI Taxonomy" id="54571"/>
    <lineage>
        <taxon>Bacteria</taxon>
        <taxon>Bacillati</taxon>
        <taxon>Actinomycetota</taxon>
        <taxon>Actinomycetes</taxon>
        <taxon>Kitasatosporales</taxon>
        <taxon>Streptomycetaceae</taxon>
        <taxon>Streptomyces</taxon>
    </lineage>
</organism>
<dbReference type="EMBL" id="CP029194">
    <property type="protein sequence ID" value="QES18491.1"/>
    <property type="molecule type" value="Genomic_DNA"/>
</dbReference>
<reference evidence="3 4" key="1">
    <citation type="submission" date="2018-05" db="EMBL/GenBank/DDBJ databases">
        <title>Streptomyces venezuelae.</title>
        <authorList>
            <person name="Kim W."/>
            <person name="Lee N."/>
            <person name="Cho B.-K."/>
        </authorList>
    </citation>
    <scope>NUCLEOTIDE SEQUENCE [LARGE SCALE GENOMIC DNA]</scope>
    <source>
        <strain evidence="3 4">ATCC 15068</strain>
    </source>
</reference>
<dbReference type="RefSeq" id="WP_150264312.1">
    <property type="nucleotide sequence ID" value="NZ_CP029194.1"/>
</dbReference>
<feature type="transmembrane region" description="Helical" evidence="2">
    <location>
        <begin position="96"/>
        <end position="115"/>
    </location>
</feature>
<gene>
    <name evidence="3" type="ORF">DEJ46_04770</name>
</gene>
<evidence type="ECO:0000313" key="4">
    <source>
        <dbReference type="Proteomes" id="UP000324106"/>
    </source>
</evidence>
<accession>A0A5P2ANQ0</accession>
<keyword evidence="2" id="KW-1133">Transmembrane helix</keyword>
<dbReference type="Proteomes" id="UP000324106">
    <property type="component" value="Chromosome"/>
</dbReference>
<protein>
    <submittedName>
        <fullName evidence="3">Uncharacterized protein</fullName>
    </submittedName>
</protein>
<dbReference type="AlphaFoldDB" id="A0A5P2ANQ0"/>
<keyword evidence="2" id="KW-0812">Transmembrane</keyword>
<feature type="region of interest" description="Disordered" evidence="1">
    <location>
        <begin position="1"/>
        <end position="52"/>
    </location>
</feature>